<organism evidence="8 9">
    <name type="scientific">Ruminiclostridium papyrosolvens C7</name>
    <dbReference type="NCBI Taxonomy" id="1330534"/>
    <lineage>
        <taxon>Bacteria</taxon>
        <taxon>Bacillati</taxon>
        <taxon>Bacillota</taxon>
        <taxon>Clostridia</taxon>
        <taxon>Eubacteriales</taxon>
        <taxon>Oscillospiraceae</taxon>
        <taxon>Ruminiclostridium</taxon>
    </lineage>
</organism>
<dbReference type="Proteomes" id="UP000016860">
    <property type="component" value="Unassembled WGS sequence"/>
</dbReference>
<keyword evidence="3" id="KW-0597">Phosphoprotein</keyword>
<evidence type="ECO:0000256" key="3">
    <source>
        <dbReference type="ARBA" id="ARBA00022553"/>
    </source>
</evidence>
<evidence type="ECO:0000256" key="2">
    <source>
        <dbReference type="ARBA" id="ARBA00012438"/>
    </source>
</evidence>
<feature type="transmembrane region" description="Helical" evidence="6">
    <location>
        <begin position="124"/>
        <end position="144"/>
    </location>
</feature>
<name>U4R2A2_9FIRM</name>
<dbReference type="PRINTS" id="PR00344">
    <property type="entry name" value="BCTRLSENSOR"/>
</dbReference>
<feature type="transmembrane region" description="Helical" evidence="6">
    <location>
        <begin position="31"/>
        <end position="50"/>
    </location>
</feature>
<keyword evidence="5" id="KW-0902">Two-component regulatory system</keyword>
<dbReference type="InterPro" id="IPR003594">
    <property type="entry name" value="HATPase_dom"/>
</dbReference>
<dbReference type="InterPro" id="IPR036890">
    <property type="entry name" value="HATPase_C_sf"/>
</dbReference>
<dbReference type="PROSITE" id="PS50109">
    <property type="entry name" value="HIS_KIN"/>
    <property type="match status" value="1"/>
</dbReference>
<dbReference type="PANTHER" id="PTHR43547">
    <property type="entry name" value="TWO-COMPONENT HISTIDINE KINASE"/>
    <property type="match status" value="1"/>
</dbReference>
<dbReference type="Pfam" id="PF02518">
    <property type="entry name" value="HATPase_c"/>
    <property type="match status" value="1"/>
</dbReference>
<dbReference type="Gene3D" id="3.30.565.10">
    <property type="entry name" value="Histidine kinase-like ATPase, C-terminal domain"/>
    <property type="match status" value="1"/>
</dbReference>
<evidence type="ECO:0000259" key="7">
    <source>
        <dbReference type="PROSITE" id="PS50109"/>
    </source>
</evidence>
<keyword evidence="4" id="KW-0808">Transferase</keyword>
<gene>
    <name evidence="8" type="ORF">L323_11005</name>
</gene>
<keyword evidence="6" id="KW-1133">Transmembrane helix</keyword>
<comment type="caution">
    <text evidence="8">The sequence shown here is derived from an EMBL/GenBank/DDBJ whole genome shotgun (WGS) entry which is preliminary data.</text>
</comment>
<sequence length="445" mass="50762">MYILATIILWSLSTLIMVAGSKYRPLRWICLLGYIVGGGVLGKFLSDINWGNVHIAFINRLFYRFLLSVSFNFAPFILLMFSISYSGWFSTKHLVGKLYFKLFLLIPPIITIIFFGLKISSYKYRIFLIIWATPYFFITNYILIRSLLKEKVVFIKRQKLSTCVTISAATIYGYISCHLIPILKIRISIQRDILATFALLIIFVVLSSRYGIWGVKLNFERYDPFNSILTLSSGTLILTHTLKNEMNKVAMCAQNIKTIPKNDVNRIEKNADIILDSSQYVLDMVKKIKDQIAEIRLEKNMENIASLIEDCLGMVKPFTDTKNISVTKNYSGDTIISMDRKNVKEVLVNIFMNSVEASKPGDSLSICVYIDGRYHTIAVTDTGEGIENENLHKVVQPFFTTKKGESNFGLGLSFCYNVMQKHNGLMEIQSMPGAGTTIYLKFPYY</sequence>
<keyword evidence="6" id="KW-0472">Membrane</keyword>
<dbReference type="RefSeq" id="WP_020815716.1">
    <property type="nucleotide sequence ID" value="NZ_ATAY01000034.1"/>
</dbReference>
<evidence type="ECO:0000256" key="1">
    <source>
        <dbReference type="ARBA" id="ARBA00000085"/>
    </source>
</evidence>
<dbReference type="EC" id="2.7.13.3" evidence="2"/>
<feature type="transmembrane region" description="Helical" evidence="6">
    <location>
        <begin position="62"/>
        <end position="86"/>
    </location>
</feature>
<comment type="catalytic activity">
    <reaction evidence="1">
        <text>ATP + protein L-histidine = ADP + protein N-phospho-L-histidine.</text>
        <dbReference type="EC" id="2.7.13.3"/>
    </reaction>
</comment>
<evidence type="ECO:0000256" key="5">
    <source>
        <dbReference type="ARBA" id="ARBA00023012"/>
    </source>
</evidence>
<reference evidence="8 9" key="1">
    <citation type="journal article" date="2013" name="Genome Announc.">
        <title>Draft Genome Sequence of the Cellulolytic Bacterium Clostridium papyrosolvens C7 (ATCC 700395).</title>
        <authorList>
            <person name="Zepeda V."/>
            <person name="Dassa B."/>
            <person name="Borovok I."/>
            <person name="Lamed R."/>
            <person name="Bayer E.A."/>
            <person name="Cate J.H."/>
        </authorList>
    </citation>
    <scope>NUCLEOTIDE SEQUENCE [LARGE SCALE GENOMIC DNA]</scope>
    <source>
        <strain evidence="8 9">C7</strain>
    </source>
</reference>
<feature type="transmembrane region" description="Helical" evidence="6">
    <location>
        <begin position="98"/>
        <end position="117"/>
    </location>
</feature>
<dbReference type="STRING" id="1330534.L323_11005"/>
<dbReference type="InterPro" id="IPR005467">
    <property type="entry name" value="His_kinase_dom"/>
</dbReference>
<feature type="domain" description="Histidine kinase" evidence="7">
    <location>
        <begin position="237"/>
        <end position="445"/>
    </location>
</feature>
<evidence type="ECO:0000256" key="6">
    <source>
        <dbReference type="SAM" id="Phobius"/>
    </source>
</evidence>
<feature type="transmembrane region" description="Helical" evidence="6">
    <location>
        <begin position="164"/>
        <end position="181"/>
    </location>
</feature>
<dbReference type="SMART" id="SM00387">
    <property type="entry name" value="HATPase_c"/>
    <property type="match status" value="1"/>
</dbReference>
<protein>
    <recommendedName>
        <fullName evidence="2">histidine kinase</fullName>
        <ecNumber evidence="2">2.7.13.3</ecNumber>
    </recommendedName>
</protein>
<accession>U4R2A2</accession>
<dbReference type="PANTHER" id="PTHR43547:SF2">
    <property type="entry name" value="HYBRID SIGNAL TRANSDUCTION HISTIDINE KINASE C"/>
    <property type="match status" value="1"/>
</dbReference>
<proteinExistence type="predicted"/>
<dbReference type="PATRIC" id="fig|1330534.3.peg.2198"/>
<feature type="transmembrane region" description="Helical" evidence="6">
    <location>
        <begin position="193"/>
        <end position="212"/>
    </location>
</feature>
<evidence type="ECO:0000313" key="8">
    <source>
        <dbReference type="EMBL" id="EPR11738.1"/>
    </source>
</evidence>
<keyword evidence="6" id="KW-0812">Transmembrane</keyword>
<dbReference type="OrthoDB" id="9797586at2"/>
<evidence type="ECO:0000313" key="9">
    <source>
        <dbReference type="Proteomes" id="UP000016860"/>
    </source>
</evidence>
<keyword evidence="4" id="KW-0418">Kinase</keyword>
<dbReference type="GO" id="GO:0000155">
    <property type="term" value="F:phosphorelay sensor kinase activity"/>
    <property type="evidence" value="ECO:0007669"/>
    <property type="project" value="TreeGrafter"/>
</dbReference>
<evidence type="ECO:0000256" key="4">
    <source>
        <dbReference type="ARBA" id="ARBA00022777"/>
    </source>
</evidence>
<dbReference type="AlphaFoldDB" id="U4R2A2"/>
<dbReference type="SUPFAM" id="SSF55874">
    <property type="entry name" value="ATPase domain of HSP90 chaperone/DNA topoisomerase II/histidine kinase"/>
    <property type="match status" value="1"/>
</dbReference>
<dbReference type="EMBL" id="ATAY01000034">
    <property type="protein sequence ID" value="EPR11738.1"/>
    <property type="molecule type" value="Genomic_DNA"/>
</dbReference>
<dbReference type="InterPro" id="IPR004358">
    <property type="entry name" value="Sig_transdc_His_kin-like_C"/>
</dbReference>